<dbReference type="PANTHER" id="PTHR24421">
    <property type="entry name" value="NITRATE/NITRITE SENSOR PROTEIN NARX-RELATED"/>
    <property type="match status" value="1"/>
</dbReference>
<dbReference type="PANTHER" id="PTHR24421:SF10">
    <property type="entry name" value="NITRATE_NITRITE SENSOR PROTEIN NARQ"/>
    <property type="match status" value="1"/>
</dbReference>
<dbReference type="OrthoDB" id="227596at2"/>
<evidence type="ECO:0000256" key="7">
    <source>
        <dbReference type="ARBA" id="ARBA00022840"/>
    </source>
</evidence>
<dbReference type="EMBL" id="VXLC01000004">
    <property type="protein sequence ID" value="KAA8888724.1"/>
    <property type="molecule type" value="Genomic_DNA"/>
</dbReference>
<evidence type="ECO:0000313" key="11">
    <source>
        <dbReference type="EMBL" id="KAA8888724.1"/>
    </source>
</evidence>
<dbReference type="AlphaFoldDB" id="A0A5N0EKD4"/>
<evidence type="ECO:0000256" key="4">
    <source>
        <dbReference type="ARBA" id="ARBA00022679"/>
    </source>
</evidence>
<dbReference type="InterPro" id="IPR011712">
    <property type="entry name" value="Sig_transdc_His_kin_sub3_dim/P"/>
</dbReference>
<proteinExistence type="predicted"/>
<dbReference type="CDD" id="cd16917">
    <property type="entry name" value="HATPase_UhpB-NarQ-NarX-like"/>
    <property type="match status" value="1"/>
</dbReference>
<name>A0A5N0EKD4_9NOCA</name>
<protein>
    <recommendedName>
        <fullName evidence="2">histidine kinase</fullName>
        <ecNumber evidence="2">2.7.13.3</ecNumber>
    </recommendedName>
</protein>
<reference evidence="11 12" key="1">
    <citation type="submission" date="2019-09" db="EMBL/GenBank/DDBJ databases">
        <authorList>
            <person name="Wang X."/>
        </authorList>
    </citation>
    <scope>NUCLEOTIDE SEQUENCE [LARGE SCALE GENOMIC DNA]</scope>
    <source>
        <strain evidence="11 12">CICC 11023</strain>
    </source>
</reference>
<evidence type="ECO:0000256" key="8">
    <source>
        <dbReference type="ARBA" id="ARBA00023012"/>
    </source>
</evidence>
<keyword evidence="8" id="KW-0902">Two-component regulatory system</keyword>
<keyword evidence="3" id="KW-0597">Phosphoprotein</keyword>
<evidence type="ECO:0000256" key="2">
    <source>
        <dbReference type="ARBA" id="ARBA00012438"/>
    </source>
</evidence>
<keyword evidence="5" id="KW-0547">Nucleotide-binding</keyword>
<keyword evidence="4" id="KW-0808">Transferase</keyword>
<accession>A0A5N0EKD4</accession>
<evidence type="ECO:0000256" key="9">
    <source>
        <dbReference type="SAM" id="Phobius"/>
    </source>
</evidence>
<dbReference type="Gene3D" id="3.30.565.10">
    <property type="entry name" value="Histidine kinase-like ATPase, C-terminal domain"/>
    <property type="match status" value="1"/>
</dbReference>
<dbReference type="InterPro" id="IPR036890">
    <property type="entry name" value="HATPase_C_sf"/>
</dbReference>
<dbReference type="InterPro" id="IPR050482">
    <property type="entry name" value="Sensor_HK_TwoCompSys"/>
</dbReference>
<comment type="caution">
    <text evidence="11">The sequence shown here is derived from an EMBL/GenBank/DDBJ whole genome shotgun (WGS) entry which is preliminary data.</text>
</comment>
<dbReference type="Proteomes" id="UP000323876">
    <property type="component" value="Unassembled WGS sequence"/>
</dbReference>
<evidence type="ECO:0000256" key="1">
    <source>
        <dbReference type="ARBA" id="ARBA00000085"/>
    </source>
</evidence>
<dbReference type="Pfam" id="PF07730">
    <property type="entry name" value="HisKA_3"/>
    <property type="match status" value="1"/>
</dbReference>
<organism evidence="11 12">
    <name type="scientific">Nocardia colli</name>
    <dbReference type="NCBI Taxonomy" id="2545717"/>
    <lineage>
        <taxon>Bacteria</taxon>
        <taxon>Bacillati</taxon>
        <taxon>Actinomycetota</taxon>
        <taxon>Actinomycetes</taxon>
        <taxon>Mycobacteriales</taxon>
        <taxon>Nocardiaceae</taxon>
        <taxon>Nocardia</taxon>
    </lineage>
</organism>
<dbReference type="Gene3D" id="1.20.5.1930">
    <property type="match status" value="1"/>
</dbReference>
<evidence type="ECO:0000256" key="6">
    <source>
        <dbReference type="ARBA" id="ARBA00022777"/>
    </source>
</evidence>
<dbReference type="GO" id="GO:0016020">
    <property type="term" value="C:membrane"/>
    <property type="evidence" value="ECO:0007669"/>
    <property type="project" value="InterPro"/>
</dbReference>
<dbReference type="SUPFAM" id="SSF55874">
    <property type="entry name" value="ATPase domain of HSP90 chaperone/DNA topoisomerase II/histidine kinase"/>
    <property type="match status" value="1"/>
</dbReference>
<evidence type="ECO:0000256" key="3">
    <source>
        <dbReference type="ARBA" id="ARBA00022553"/>
    </source>
</evidence>
<gene>
    <name evidence="11" type="ORF">F3087_15210</name>
</gene>
<dbReference type="GO" id="GO:0005524">
    <property type="term" value="F:ATP binding"/>
    <property type="evidence" value="ECO:0007669"/>
    <property type="project" value="UniProtKB-KW"/>
</dbReference>
<keyword evidence="9" id="KW-0812">Transmembrane</keyword>
<comment type="catalytic activity">
    <reaction evidence="1">
        <text>ATP + protein L-histidine = ADP + protein N-phospho-L-histidine.</text>
        <dbReference type="EC" id="2.7.13.3"/>
    </reaction>
</comment>
<dbReference type="GO" id="GO:0000155">
    <property type="term" value="F:phosphorelay sensor kinase activity"/>
    <property type="evidence" value="ECO:0007669"/>
    <property type="project" value="InterPro"/>
</dbReference>
<keyword evidence="6 11" id="KW-0418">Kinase</keyword>
<keyword evidence="9" id="KW-0472">Membrane</keyword>
<evidence type="ECO:0000256" key="5">
    <source>
        <dbReference type="ARBA" id="ARBA00022741"/>
    </source>
</evidence>
<sequence>MLDVSRSLARQSLVVAAVAALIDAVAIGVCGIFGVAPGQTVTMLAGIVVVDLALAGPPRTAGLVAVAQALVRLVVTWLLQRHGFDGQFAGVGLLVAGYRTGAWLAGPKSVLTMLMLCGGVAAAHLLAHDHAGHDWRLLIASTTAAGCVPWLVGRYTAARGAYIAELEQRERLRRQEHQVAVERAVTDERAAIARDLHDVISHHVSAIGIHAGAARMAMADTANGAATRSLAAVESSSRAAMVDLRRQLDLLHGRDDAGQRQPGLADIDGLVEHVRAAGLTVEVAVQGSVVELPESLDVTVYRIVQEMLTNALRHGDGEHARLTVAYQPNRVVLRASNPIPPIPSVSDTAVPRGLGGIRRRTDLFDGDLDYGPDAAGTSWHTTVSVPIGGS</sequence>
<evidence type="ECO:0000259" key="10">
    <source>
        <dbReference type="Pfam" id="PF07730"/>
    </source>
</evidence>
<keyword evidence="9" id="KW-1133">Transmembrane helix</keyword>
<evidence type="ECO:0000313" key="12">
    <source>
        <dbReference type="Proteomes" id="UP000323876"/>
    </source>
</evidence>
<feature type="transmembrane region" description="Helical" evidence="9">
    <location>
        <begin position="12"/>
        <end position="36"/>
    </location>
</feature>
<dbReference type="EC" id="2.7.13.3" evidence="2"/>
<keyword evidence="12" id="KW-1185">Reference proteome</keyword>
<dbReference type="GO" id="GO:0046983">
    <property type="term" value="F:protein dimerization activity"/>
    <property type="evidence" value="ECO:0007669"/>
    <property type="project" value="InterPro"/>
</dbReference>
<keyword evidence="7" id="KW-0067">ATP-binding</keyword>
<feature type="domain" description="Signal transduction histidine kinase subgroup 3 dimerisation and phosphoacceptor" evidence="10">
    <location>
        <begin position="188"/>
        <end position="252"/>
    </location>
</feature>